<evidence type="ECO:0000313" key="2">
    <source>
        <dbReference type="EMBL" id="KAF7548671.1"/>
    </source>
</evidence>
<evidence type="ECO:0000313" key="3">
    <source>
        <dbReference type="Proteomes" id="UP000722485"/>
    </source>
</evidence>
<dbReference type="Proteomes" id="UP000722485">
    <property type="component" value="Unassembled WGS sequence"/>
</dbReference>
<feature type="region of interest" description="Disordered" evidence="1">
    <location>
        <begin position="118"/>
        <end position="142"/>
    </location>
</feature>
<evidence type="ECO:0000256" key="1">
    <source>
        <dbReference type="SAM" id="MobiDB-lite"/>
    </source>
</evidence>
<keyword evidence="3" id="KW-1185">Reference proteome</keyword>
<dbReference type="EMBL" id="JAANBB010000142">
    <property type="protein sequence ID" value="KAF7548671.1"/>
    <property type="molecule type" value="Genomic_DNA"/>
</dbReference>
<dbReference type="AlphaFoldDB" id="A0A9P5LAE1"/>
<dbReference type="OrthoDB" id="5396104at2759"/>
<protein>
    <submittedName>
        <fullName evidence="2">Uncharacterized protein</fullName>
    </submittedName>
</protein>
<feature type="compositionally biased region" description="Polar residues" evidence="1">
    <location>
        <begin position="125"/>
        <end position="139"/>
    </location>
</feature>
<proteinExistence type="predicted"/>
<gene>
    <name evidence="2" type="ORF">G7Z17_g6907</name>
</gene>
<name>A0A9P5LAE1_9HYPO</name>
<accession>A0A9P5LAE1</accession>
<sequence>MGASRPPKPSSWSWKCHSCGHTYTIAATRRCLKCSHRSCVGTAPTKDNNFRVCHSEFDYAAWASLGELRRRREHCASDAAVGRRRQSKKKMEEARIKRFVDKTHDCSRDCDYPSQCNHERRRETMSQVEPSPAESPTTTEKPDDWLMVEEAAPYETVEAEEWFLTSCESSDSDGGSDEEIDRGGELDALAEAVRRGDSFLGDSNSYSPCLPKSISNDRFTQNPKQTRLLYTARSGRRRRPDCDFSTPLIVPPKLLGYPSLMDVRPAEDASS</sequence>
<comment type="caution">
    <text evidence="2">The sequence shown here is derived from an EMBL/GenBank/DDBJ whole genome shotgun (WGS) entry which is preliminary data.</text>
</comment>
<organism evidence="2 3">
    <name type="scientific">Cylindrodendrum hubeiense</name>
    <dbReference type="NCBI Taxonomy" id="595255"/>
    <lineage>
        <taxon>Eukaryota</taxon>
        <taxon>Fungi</taxon>
        <taxon>Dikarya</taxon>
        <taxon>Ascomycota</taxon>
        <taxon>Pezizomycotina</taxon>
        <taxon>Sordariomycetes</taxon>
        <taxon>Hypocreomycetidae</taxon>
        <taxon>Hypocreales</taxon>
        <taxon>Nectriaceae</taxon>
        <taxon>Cylindrodendrum</taxon>
    </lineage>
</organism>
<reference evidence="2" key="1">
    <citation type="submission" date="2020-03" db="EMBL/GenBank/DDBJ databases">
        <title>Draft Genome Sequence of Cylindrodendrum hubeiense.</title>
        <authorList>
            <person name="Buettner E."/>
            <person name="Kellner H."/>
        </authorList>
    </citation>
    <scope>NUCLEOTIDE SEQUENCE</scope>
    <source>
        <strain evidence="2">IHI 201604</strain>
    </source>
</reference>